<evidence type="ECO:0000313" key="1">
    <source>
        <dbReference type="EMBL" id="CAG8633082.1"/>
    </source>
</evidence>
<keyword evidence="2" id="KW-1185">Reference proteome</keyword>
<evidence type="ECO:0000313" key="2">
    <source>
        <dbReference type="Proteomes" id="UP000789525"/>
    </source>
</evidence>
<accession>A0ACA9N5C8</accession>
<proteinExistence type="predicted"/>
<reference evidence="1" key="1">
    <citation type="submission" date="2021-06" db="EMBL/GenBank/DDBJ databases">
        <authorList>
            <person name="Kallberg Y."/>
            <person name="Tangrot J."/>
            <person name="Rosling A."/>
        </authorList>
    </citation>
    <scope>NUCLEOTIDE SEQUENCE</scope>
    <source>
        <strain evidence="1">CL356</strain>
    </source>
</reference>
<name>A0ACA9N5C8_9GLOM</name>
<dbReference type="EMBL" id="CAJVPT010018288">
    <property type="protein sequence ID" value="CAG8633082.1"/>
    <property type="molecule type" value="Genomic_DNA"/>
</dbReference>
<dbReference type="Proteomes" id="UP000789525">
    <property type="component" value="Unassembled WGS sequence"/>
</dbReference>
<organism evidence="1 2">
    <name type="scientific">Acaulospora colombiana</name>
    <dbReference type="NCBI Taxonomy" id="27376"/>
    <lineage>
        <taxon>Eukaryota</taxon>
        <taxon>Fungi</taxon>
        <taxon>Fungi incertae sedis</taxon>
        <taxon>Mucoromycota</taxon>
        <taxon>Glomeromycotina</taxon>
        <taxon>Glomeromycetes</taxon>
        <taxon>Diversisporales</taxon>
        <taxon>Acaulosporaceae</taxon>
        <taxon>Acaulospora</taxon>
    </lineage>
</organism>
<gene>
    <name evidence="1" type="ORF">ACOLOM_LOCUS7698</name>
</gene>
<comment type="caution">
    <text evidence="1">The sequence shown here is derived from an EMBL/GenBank/DDBJ whole genome shotgun (WGS) entry which is preliminary data.</text>
</comment>
<sequence>MTAVFDPYSYANKAPIDWLERDYEDTEKALVRWTELCVANPNKCSLAAKANNTAEGVHKLVKNVLETAYRNYDGTVWDALMPGLYDPDYRGLSSYTIDAIMKEQAAINGTSTLQSRSLDFIHHIKRALPYAAASEPNLNPPTELNMLVHAIACGDSIDAPGKTTKQLFEKIVKTSQTASPIFAPGATRAGLRMFCHRWTSRAVERLPKRMNIKPKNVVLVIGNTADPHLYVFSVDHQACLLTNLLSVPRRSTCVDDIIRKYANGKPPKDARNDEADVECNPDDEPFDIPRALDRSTIFLSPHSSGFEDILNHVGYDHTVSPMANAIAVNSPAKGYSRKWYK</sequence>
<protein>
    <submittedName>
        <fullName evidence="1">6522_t:CDS:1</fullName>
    </submittedName>
</protein>